<evidence type="ECO:0000256" key="5">
    <source>
        <dbReference type="ARBA" id="ARBA00023157"/>
    </source>
</evidence>
<dbReference type="PANTHER" id="PTHR24276">
    <property type="entry name" value="POLYSERASE-RELATED"/>
    <property type="match status" value="1"/>
</dbReference>
<dbReference type="InterPro" id="IPR001254">
    <property type="entry name" value="Trypsin_dom"/>
</dbReference>
<comment type="similarity">
    <text evidence="1">Belongs to the peptidase S1 family.</text>
</comment>
<proteinExistence type="inferred from homology"/>
<dbReference type="Gene3D" id="2.40.10.10">
    <property type="entry name" value="Trypsin-like serine proteases"/>
    <property type="match status" value="1"/>
</dbReference>
<gene>
    <name evidence="7" type="ORF">IPOD504_LOCUS13779</name>
</gene>
<dbReference type="SMART" id="SM00020">
    <property type="entry name" value="Tryp_SPc"/>
    <property type="match status" value="1"/>
</dbReference>
<dbReference type="EMBL" id="OW152816">
    <property type="protein sequence ID" value="CAH2067218.1"/>
    <property type="molecule type" value="Genomic_DNA"/>
</dbReference>
<accession>A0ABN8IUR0</accession>
<evidence type="ECO:0000313" key="7">
    <source>
        <dbReference type="EMBL" id="CAH2067218.1"/>
    </source>
</evidence>
<evidence type="ECO:0000313" key="8">
    <source>
        <dbReference type="Proteomes" id="UP000837857"/>
    </source>
</evidence>
<dbReference type="InterPro" id="IPR050430">
    <property type="entry name" value="Peptidase_S1"/>
</dbReference>
<evidence type="ECO:0000256" key="4">
    <source>
        <dbReference type="ARBA" id="ARBA00022825"/>
    </source>
</evidence>
<feature type="domain" description="Peptidase S1" evidence="6">
    <location>
        <begin position="29"/>
        <end position="254"/>
    </location>
</feature>
<dbReference type="InterPro" id="IPR009003">
    <property type="entry name" value="Peptidase_S1_PA"/>
</dbReference>
<organism evidence="7 8">
    <name type="scientific">Iphiclides podalirius</name>
    <name type="common">scarce swallowtail</name>
    <dbReference type="NCBI Taxonomy" id="110791"/>
    <lineage>
        <taxon>Eukaryota</taxon>
        <taxon>Metazoa</taxon>
        <taxon>Ecdysozoa</taxon>
        <taxon>Arthropoda</taxon>
        <taxon>Hexapoda</taxon>
        <taxon>Insecta</taxon>
        <taxon>Pterygota</taxon>
        <taxon>Neoptera</taxon>
        <taxon>Endopterygota</taxon>
        <taxon>Lepidoptera</taxon>
        <taxon>Glossata</taxon>
        <taxon>Ditrysia</taxon>
        <taxon>Papilionoidea</taxon>
        <taxon>Papilionidae</taxon>
        <taxon>Papilioninae</taxon>
        <taxon>Iphiclides</taxon>
    </lineage>
</organism>
<evidence type="ECO:0000256" key="1">
    <source>
        <dbReference type="ARBA" id="ARBA00007664"/>
    </source>
</evidence>
<evidence type="ECO:0000259" key="6">
    <source>
        <dbReference type="PROSITE" id="PS50240"/>
    </source>
</evidence>
<sequence>MIAVRCLLLYTPVICYRLFPQNEILLNHNSGSDIQRIYAPSIVDVPYHVLIIYDGLFCSGSLISSITVLTAASCFWKYTDDKVFVKAGTNVISNEGYIYQVESIKIHEYYKHLSDTDNDIALLLLKNHVAFNNGVKKVILLEPETALRVNTPMIVSGWSTMKLSPKYGNVLLWSEMFLIDKNECIKSYGRYMTSSNFCAKYNLERRLYDNGGPATFQDFLVGFASFTSKNHSEPYFAVFTNVSYFYRWIMLNTKYFLEKRCKENRVSGVDFLDYDYLE</sequence>
<dbReference type="InterPro" id="IPR043504">
    <property type="entry name" value="Peptidase_S1_PA_chymotrypsin"/>
</dbReference>
<dbReference type="Pfam" id="PF00089">
    <property type="entry name" value="Trypsin"/>
    <property type="match status" value="1"/>
</dbReference>
<reference evidence="7" key="1">
    <citation type="submission" date="2022-03" db="EMBL/GenBank/DDBJ databases">
        <authorList>
            <person name="Martin H S."/>
        </authorList>
    </citation>
    <scope>NUCLEOTIDE SEQUENCE</scope>
</reference>
<keyword evidence="5" id="KW-1015">Disulfide bond</keyword>
<protein>
    <recommendedName>
        <fullName evidence="6">Peptidase S1 domain-containing protein</fullName>
    </recommendedName>
</protein>
<name>A0ABN8IUR0_9NEOP</name>
<dbReference type="PROSITE" id="PS50240">
    <property type="entry name" value="TRYPSIN_DOM"/>
    <property type="match status" value="1"/>
</dbReference>
<keyword evidence="3" id="KW-0378">Hydrolase</keyword>
<dbReference type="InterPro" id="IPR001314">
    <property type="entry name" value="Peptidase_S1A"/>
</dbReference>
<keyword evidence="8" id="KW-1185">Reference proteome</keyword>
<keyword evidence="2" id="KW-0645">Protease</keyword>
<evidence type="ECO:0000256" key="3">
    <source>
        <dbReference type="ARBA" id="ARBA00022801"/>
    </source>
</evidence>
<dbReference type="SUPFAM" id="SSF50494">
    <property type="entry name" value="Trypsin-like serine proteases"/>
    <property type="match status" value="1"/>
</dbReference>
<keyword evidence="4" id="KW-0720">Serine protease</keyword>
<dbReference type="CDD" id="cd00190">
    <property type="entry name" value="Tryp_SPc"/>
    <property type="match status" value="1"/>
</dbReference>
<dbReference type="PANTHER" id="PTHR24276:SF94">
    <property type="entry name" value="AT20289P-RELATED"/>
    <property type="match status" value="1"/>
</dbReference>
<dbReference type="PRINTS" id="PR00722">
    <property type="entry name" value="CHYMOTRYPSIN"/>
</dbReference>
<dbReference type="Proteomes" id="UP000837857">
    <property type="component" value="Chromosome 4"/>
</dbReference>
<feature type="non-terminal residue" evidence="7">
    <location>
        <position position="1"/>
    </location>
</feature>
<evidence type="ECO:0000256" key="2">
    <source>
        <dbReference type="ARBA" id="ARBA00022670"/>
    </source>
</evidence>